<evidence type="ECO:0000259" key="2">
    <source>
        <dbReference type="Pfam" id="PF21251"/>
    </source>
</evidence>
<dbReference type="Pfam" id="PF21251">
    <property type="entry name" value="Ribosomal_uS5m_N"/>
    <property type="match status" value="1"/>
</dbReference>
<proteinExistence type="predicted"/>
<protein>
    <submittedName>
        <fullName evidence="4">28S ribosomal protein S5, mitochondrial-like</fullName>
    </submittedName>
</protein>
<evidence type="ECO:0000313" key="3">
    <source>
        <dbReference type="Proteomes" id="UP000245341"/>
    </source>
</evidence>
<dbReference type="InterPro" id="IPR048584">
    <property type="entry name" value="Ribosomal_uS5m_N"/>
</dbReference>
<dbReference type="GO" id="GO:0006412">
    <property type="term" value="P:translation"/>
    <property type="evidence" value="ECO:0007669"/>
    <property type="project" value="InterPro"/>
</dbReference>
<name>A0A7F8Q1V7_LEPWE</name>
<dbReference type="KEGG" id="lww:102748720"/>
<dbReference type="Proteomes" id="UP000245341">
    <property type="component" value="Unplaced"/>
</dbReference>
<accession>A0A7F8Q1V7</accession>
<dbReference type="AlphaFoldDB" id="A0A7F8Q1V7"/>
<sequence length="273" mass="30538">MAAAVRAAGCLPALCGLRAGHIWSRQLYQNTFPTASILALKTVLSNGPLASPGTRDNHHFSSLTCVPQTLCCSSSPSNLMGQQYRSYSFFTKLTADELWKGALAETGAGARKGRGKRTKKKRKKDLNRGQIIGEGRHGFLWPGLNVPLMREGAVQTIAQRSKEEQEKVEADLVQQREEWDRKRKTKVKRERGWSGNTWGGVSLGPPDPGPNGGSRVLVLLPFVTERTLTVLEFLNRILFTCLFRLPFSKKGFEHYWNNFTLLFSCSLWNFRGP</sequence>
<gene>
    <name evidence="4" type="primary">LOC102748720</name>
</gene>
<dbReference type="OrthoDB" id="309483at2759"/>
<feature type="compositionally biased region" description="Basic residues" evidence="1">
    <location>
        <begin position="111"/>
        <end position="125"/>
    </location>
</feature>
<dbReference type="PANTHER" id="PTHR48277">
    <property type="entry name" value="MITOCHONDRIAL RIBOSOMAL PROTEIN S5"/>
    <property type="match status" value="1"/>
</dbReference>
<feature type="domain" description="Small ribosomal subunit protein uS5m N-terminal" evidence="2">
    <location>
        <begin position="88"/>
        <end position="207"/>
    </location>
</feature>
<dbReference type="InterPro" id="IPR000851">
    <property type="entry name" value="Ribosomal_uS5"/>
</dbReference>
<dbReference type="GO" id="GO:0005840">
    <property type="term" value="C:ribosome"/>
    <property type="evidence" value="ECO:0007669"/>
    <property type="project" value="InterPro"/>
</dbReference>
<organism evidence="3 4">
    <name type="scientific">Leptonychotes weddellii</name>
    <name type="common">Weddell seal</name>
    <name type="synonym">Otaria weddellii</name>
    <dbReference type="NCBI Taxonomy" id="9713"/>
    <lineage>
        <taxon>Eukaryota</taxon>
        <taxon>Metazoa</taxon>
        <taxon>Chordata</taxon>
        <taxon>Craniata</taxon>
        <taxon>Vertebrata</taxon>
        <taxon>Euteleostomi</taxon>
        <taxon>Mammalia</taxon>
        <taxon>Eutheria</taxon>
        <taxon>Laurasiatheria</taxon>
        <taxon>Carnivora</taxon>
        <taxon>Caniformia</taxon>
        <taxon>Pinnipedia</taxon>
        <taxon>Phocidae</taxon>
        <taxon>Monachinae</taxon>
        <taxon>Lobodontini</taxon>
        <taxon>Leptonychotes</taxon>
    </lineage>
</organism>
<dbReference type="RefSeq" id="XP_030874486.1">
    <property type="nucleotide sequence ID" value="XM_031018626.1"/>
</dbReference>
<dbReference type="GO" id="GO:0003723">
    <property type="term" value="F:RNA binding"/>
    <property type="evidence" value="ECO:0007669"/>
    <property type="project" value="InterPro"/>
</dbReference>
<evidence type="ECO:0000256" key="1">
    <source>
        <dbReference type="SAM" id="MobiDB-lite"/>
    </source>
</evidence>
<feature type="region of interest" description="Disordered" evidence="1">
    <location>
        <begin position="108"/>
        <end position="128"/>
    </location>
</feature>
<dbReference type="PANTHER" id="PTHR48277:SF1">
    <property type="entry name" value="MITOCHONDRIAL RIBOSOMAL PROTEIN S5"/>
    <property type="match status" value="1"/>
</dbReference>
<reference evidence="4" key="1">
    <citation type="submission" date="2025-08" db="UniProtKB">
        <authorList>
            <consortium name="RefSeq"/>
        </authorList>
    </citation>
    <scope>IDENTIFICATION</scope>
    <source>
        <tissue evidence="4">Liver</tissue>
    </source>
</reference>
<dbReference type="GeneID" id="102748720"/>
<evidence type="ECO:0000313" key="4">
    <source>
        <dbReference type="RefSeq" id="XP_030874486.1"/>
    </source>
</evidence>
<dbReference type="GO" id="GO:0003735">
    <property type="term" value="F:structural constituent of ribosome"/>
    <property type="evidence" value="ECO:0007669"/>
    <property type="project" value="InterPro"/>
</dbReference>
<keyword evidence="3" id="KW-1185">Reference proteome</keyword>